<evidence type="ECO:0000313" key="2">
    <source>
        <dbReference type="EMBL" id="CAF1218508.1"/>
    </source>
</evidence>
<gene>
    <name evidence="2" type="ORF">CJN711_LOCUS12879</name>
</gene>
<dbReference type="Gene3D" id="3.40.470.10">
    <property type="entry name" value="Uracil-DNA glycosylase-like domain"/>
    <property type="match status" value="1"/>
</dbReference>
<protein>
    <recommendedName>
        <fullName evidence="1">Uracil-DNA glycosylase-like domain-containing protein</fullName>
    </recommendedName>
</protein>
<dbReference type="AlphaFoldDB" id="A0A814XLF1"/>
<dbReference type="Pfam" id="PF03167">
    <property type="entry name" value="UDG"/>
    <property type="match status" value="1"/>
</dbReference>
<evidence type="ECO:0000313" key="3">
    <source>
        <dbReference type="Proteomes" id="UP000663855"/>
    </source>
</evidence>
<dbReference type="InterPro" id="IPR036895">
    <property type="entry name" value="Uracil-DNA_glycosylase-like_sf"/>
</dbReference>
<dbReference type="InterPro" id="IPR005122">
    <property type="entry name" value="Uracil-DNA_glycosylase-like"/>
</dbReference>
<dbReference type="Proteomes" id="UP000663855">
    <property type="component" value="Unassembled WGS sequence"/>
</dbReference>
<comment type="caution">
    <text evidence="2">The sequence shown here is derived from an EMBL/GenBank/DDBJ whole genome shotgun (WGS) entry which is preliminary data.</text>
</comment>
<evidence type="ECO:0000259" key="1">
    <source>
        <dbReference type="Pfam" id="PF03167"/>
    </source>
</evidence>
<organism evidence="2 3">
    <name type="scientific">Rotaria magnacalcarata</name>
    <dbReference type="NCBI Taxonomy" id="392030"/>
    <lineage>
        <taxon>Eukaryota</taxon>
        <taxon>Metazoa</taxon>
        <taxon>Spiralia</taxon>
        <taxon>Gnathifera</taxon>
        <taxon>Rotifera</taxon>
        <taxon>Eurotatoria</taxon>
        <taxon>Bdelloidea</taxon>
        <taxon>Philodinida</taxon>
        <taxon>Philodinidae</taxon>
        <taxon>Rotaria</taxon>
    </lineage>
</organism>
<dbReference type="EMBL" id="CAJNOV010005611">
    <property type="protein sequence ID" value="CAF1218508.1"/>
    <property type="molecule type" value="Genomic_DNA"/>
</dbReference>
<sequence>MNERILTYLNELEPPIDIQLPGKNVQWLHPYKNPETCRCTDEFYSKYYSDRTERILVLGINPGRFGSGITGVPLTDPIRLKTVCNIDSNFPLKPELSSKFIYDHFFNEYSMNEFYDKFFIGAVCPLGLESNGRNMNYYDNKILMNELLESFIPDSIEKQINLGCSRKVAICLGEGANYSILNKLNTKHQFFEKILKISHPRFIMQYKRKTINDYVKQYIDACRLAEKLVSN</sequence>
<name>A0A814XLF1_9BILA</name>
<reference evidence="2" key="1">
    <citation type="submission" date="2021-02" db="EMBL/GenBank/DDBJ databases">
        <authorList>
            <person name="Nowell W R."/>
        </authorList>
    </citation>
    <scope>NUCLEOTIDE SEQUENCE</scope>
</reference>
<accession>A0A814XLF1</accession>
<proteinExistence type="predicted"/>
<dbReference type="SUPFAM" id="SSF52141">
    <property type="entry name" value="Uracil-DNA glycosylase-like"/>
    <property type="match status" value="1"/>
</dbReference>
<dbReference type="GO" id="GO:0019104">
    <property type="term" value="F:DNA N-glycosylase activity"/>
    <property type="evidence" value="ECO:0007669"/>
    <property type="project" value="UniProtKB-ARBA"/>
</dbReference>
<feature type="domain" description="Uracil-DNA glycosylase-like" evidence="1">
    <location>
        <begin position="47"/>
        <end position="220"/>
    </location>
</feature>